<evidence type="ECO:0000256" key="5">
    <source>
        <dbReference type="ARBA" id="ARBA00022989"/>
    </source>
</evidence>
<feature type="domain" description="ABC transmembrane type-1" evidence="8">
    <location>
        <begin position="44"/>
        <end position="259"/>
    </location>
</feature>
<keyword evidence="4 7" id="KW-0812">Transmembrane</keyword>
<evidence type="ECO:0000313" key="9">
    <source>
        <dbReference type="EMBL" id="SVA25488.1"/>
    </source>
</evidence>
<feature type="transmembrane region" description="Helical" evidence="7">
    <location>
        <begin position="132"/>
        <end position="158"/>
    </location>
</feature>
<evidence type="ECO:0000256" key="1">
    <source>
        <dbReference type="ARBA" id="ARBA00004651"/>
    </source>
</evidence>
<organism evidence="9">
    <name type="scientific">marine metagenome</name>
    <dbReference type="NCBI Taxonomy" id="408172"/>
    <lineage>
        <taxon>unclassified sequences</taxon>
        <taxon>metagenomes</taxon>
        <taxon>ecological metagenomes</taxon>
    </lineage>
</organism>
<dbReference type="GO" id="GO:0055085">
    <property type="term" value="P:transmembrane transport"/>
    <property type="evidence" value="ECO:0007669"/>
    <property type="project" value="InterPro"/>
</dbReference>
<dbReference type="PANTHER" id="PTHR30193">
    <property type="entry name" value="ABC TRANSPORTER PERMEASE PROTEIN"/>
    <property type="match status" value="1"/>
</dbReference>
<dbReference type="GO" id="GO:0005886">
    <property type="term" value="C:plasma membrane"/>
    <property type="evidence" value="ECO:0007669"/>
    <property type="project" value="UniProtKB-SubCell"/>
</dbReference>
<evidence type="ECO:0000256" key="3">
    <source>
        <dbReference type="ARBA" id="ARBA00022475"/>
    </source>
</evidence>
<dbReference type="CDD" id="cd06261">
    <property type="entry name" value="TM_PBP2"/>
    <property type="match status" value="1"/>
</dbReference>
<feature type="transmembrane region" description="Helical" evidence="7">
    <location>
        <begin position="84"/>
        <end position="102"/>
    </location>
</feature>
<comment type="subcellular location">
    <subcellularLocation>
        <location evidence="1">Cell membrane</location>
        <topology evidence="1">Multi-pass membrane protein</topology>
    </subcellularLocation>
</comment>
<evidence type="ECO:0000256" key="4">
    <source>
        <dbReference type="ARBA" id="ARBA00022692"/>
    </source>
</evidence>
<accession>A0A381UD06</accession>
<feature type="transmembrane region" description="Helical" evidence="7">
    <location>
        <begin position="238"/>
        <end position="261"/>
    </location>
</feature>
<dbReference type="InterPro" id="IPR035906">
    <property type="entry name" value="MetI-like_sf"/>
</dbReference>
<gene>
    <name evidence="9" type="ORF">METZ01_LOCUS78342</name>
</gene>
<evidence type="ECO:0000256" key="2">
    <source>
        <dbReference type="ARBA" id="ARBA00022448"/>
    </source>
</evidence>
<dbReference type="EMBL" id="UINC01006100">
    <property type="protein sequence ID" value="SVA25488.1"/>
    <property type="molecule type" value="Genomic_DNA"/>
</dbReference>
<keyword evidence="6 7" id="KW-0472">Membrane</keyword>
<keyword evidence="5 7" id="KW-1133">Transmembrane helix</keyword>
<evidence type="ECO:0000256" key="6">
    <source>
        <dbReference type="ARBA" id="ARBA00023136"/>
    </source>
</evidence>
<feature type="transmembrane region" description="Helical" evidence="7">
    <location>
        <begin position="51"/>
        <end position="72"/>
    </location>
</feature>
<dbReference type="AlphaFoldDB" id="A0A381UD06"/>
<dbReference type="Gene3D" id="1.10.3720.10">
    <property type="entry name" value="MetI-like"/>
    <property type="match status" value="1"/>
</dbReference>
<evidence type="ECO:0000256" key="7">
    <source>
        <dbReference type="SAM" id="Phobius"/>
    </source>
</evidence>
<feature type="transmembrane region" description="Helical" evidence="7">
    <location>
        <begin position="184"/>
        <end position="205"/>
    </location>
</feature>
<dbReference type="PANTHER" id="PTHR30193:SF41">
    <property type="entry name" value="DIACETYLCHITOBIOSE UPTAKE SYSTEM PERMEASE PROTEIN NGCF"/>
    <property type="match status" value="1"/>
</dbReference>
<dbReference type="PROSITE" id="PS50928">
    <property type="entry name" value="ABC_TM1"/>
    <property type="match status" value="1"/>
</dbReference>
<name>A0A381UD06_9ZZZZ</name>
<dbReference type="InterPro" id="IPR051393">
    <property type="entry name" value="ABC_transporter_permease"/>
</dbReference>
<protein>
    <recommendedName>
        <fullName evidence="8">ABC transmembrane type-1 domain-containing protein</fullName>
    </recommendedName>
</protein>
<reference evidence="9" key="1">
    <citation type="submission" date="2018-05" db="EMBL/GenBank/DDBJ databases">
        <authorList>
            <person name="Lanie J.A."/>
            <person name="Ng W.-L."/>
            <person name="Kazmierczak K.M."/>
            <person name="Andrzejewski T.M."/>
            <person name="Davidsen T.M."/>
            <person name="Wayne K.J."/>
            <person name="Tettelin H."/>
            <person name="Glass J.I."/>
            <person name="Rusch D."/>
            <person name="Podicherti R."/>
            <person name="Tsui H.-C.T."/>
            <person name="Winkler M.E."/>
        </authorList>
    </citation>
    <scope>NUCLEOTIDE SEQUENCE</scope>
</reference>
<keyword evidence="3" id="KW-1003">Cell membrane</keyword>
<dbReference type="Pfam" id="PF00528">
    <property type="entry name" value="BPD_transp_1"/>
    <property type="match status" value="1"/>
</dbReference>
<evidence type="ECO:0000259" key="8">
    <source>
        <dbReference type="PROSITE" id="PS50928"/>
    </source>
</evidence>
<proteinExistence type="predicted"/>
<sequence length="269" mass="29766">MVMFAVFPVIYAFGLSFFDTIDNVFWGLTNYREAINDYRLLTAIENVLKYVFTWVSLMVLGVTLLALLLNTLSERKAAIIRSIYFLPGAIASSAVVVLWLFLLDPLVSPFSSIFGFLGWENRQSTIGGLGEVWIFALMGFLGHSGGWIVVFGGALSGISRDVLEAARIDGANHWQMAIKIKIPMISKTITLMAIMTLAVALQIFVEPQLLSLAGGQFDKPDWSVTQLAYFYAFNWGDFGVAAAISTLSLILPLIIAFTLIFTTSFYKIK</sequence>
<dbReference type="SUPFAM" id="SSF161098">
    <property type="entry name" value="MetI-like"/>
    <property type="match status" value="1"/>
</dbReference>
<dbReference type="InterPro" id="IPR000515">
    <property type="entry name" value="MetI-like"/>
</dbReference>
<keyword evidence="2" id="KW-0813">Transport</keyword>